<proteinExistence type="predicted"/>
<dbReference type="Proteomes" id="UP000887565">
    <property type="component" value="Unplaced"/>
</dbReference>
<accession>A0A915IA14</accession>
<organism evidence="2 3">
    <name type="scientific">Romanomermis culicivorax</name>
    <name type="common">Nematode worm</name>
    <dbReference type="NCBI Taxonomy" id="13658"/>
    <lineage>
        <taxon>Eukaryota</taxon>
        <taxon>Metazoa</taxon>
        <taxon>Ecdysozoa</taxon>
        <taxon>Nematoda</taxon>
        <taxon>Enoplea</taxon>
        <taxon>Dorylaimia</taxon>
        <taxon>Mermithida</taxon>
        <taxon>Mermithoidea</taxon>
        <taxon>Mermithidae</taxon>
        <taxon>Romanomermis</taxon>
    </lineage>
</organism>
<evidence type="ECO:0000313" key="2">
    <source>
        <dbReference type="Proteomes" id="UP000887565"/>
    </source>
</evidence>
<name>A0A915IA14_ROMCU</name>
<reference evidence="3" key="1">
    <citation type="submission" date="2022-11" db="UniProtKB">
        <authorList>
            <consortium name="WormBaseParasite"/>
        </authorList>
    </citation>
    <scope>IDENTIFICATION</scope>
</reference>
<feature type="region of interest" description="Disordered" evidence="1">
    <location>
        <begin position="66"/>
        <end position="90"/>
    </location>
</feature>
<evidence type="ECO:0000313" key="3">
    <source>
        <dbReference type="WBParaSite" id="nRc.2.0.1.t10712-RA"/>
    </source>
</evidence>
<sequence>MTANVGHRFMRETLTKLNPSLSLFSPNITPKRKENKCTKNSEIIEIMLLGKYMVITVTTESVPHNIAATDGPPKTSFVHAHPEKYPKMDN</sequence>
<evidence type="ECO:0000256" key="1">
    <source>
        <dbReference type="SAM" id="MobiDB-lite"/>
    </source>
</evidence>
<feature type="compositionally biased region" description="Basic and acidic residues" evidence="1">
    <location>
        <begin position="80"/>
        <end position="90"/>
    </location>
</feature>
<dbReference type="WBParaSite" id="nRc.2.0.1.t10712-RA">
    <property type="protein sequence ID" value="nRc.2.0.1.t10712-RA"/>
    <property type="gene ID" value="nRc.2.0.1.g10712"/>
</dbReference>
<dbReference type="AlphaFoldDB" id="A0A915IA14"/>
<protein>
    <submittedName>
        <fullName evidence="3">Uncharacterized protein</fullName>
    </submittedName>
</protein>
<keyword evidence="2" id="KW-1185">Reference proteome</keyword>